<proteinExistence type="predicted"/>
<name>A0A9D9IS29_9BACT</name>
<accession>A0A9D9IS29</accession>
<protein>
    <recommendedName>
        <fullName evidence="4">DUF5050 domain-containing protein</fullName>
    </recommendedName>
</protein>
<evidence type="ECO:0008006" key="4">
    <source>
        <dbReference type="Google" id="ProtNLM"/>
    </source>
</evidence>
<evidence type="ECO:0000313" key="3">
    <source>
        <dbReference type="Proteomes" id="UP000823771"/>
    </source>
</evidence>
<gene>
    <name evidence="2" type="ORF">IAB80_00185</name>
</gene>
<dbReference type="EMBL" id="JADILZ010000002">
    <property type="protein sequence ID" value="MBO8477315.1"/>
    <property type="molecule type" value="Genomic_DNA"/>
</dbReference>
<evidence type="ECO:0000256" key="1">
    <source>
        <dbReference type="SAM" id="SignalP"/>
    </source>
</evidence>
<dbReference type="AlphaFoldDB" id="A0A9D9IS29"/>
<sequence>MVGNRHCGTLSLLPAMAACLLAFSCVSVVHDTGQGPMDETQDPPEGESPHDTAYVESLYVTGVEFPSGYDWSAGEPPLDGTPCVLFLMSGGEKVLELPVGESSRISADKSRHRCVAGHLYTDYADETGTVVMCDGREVFSYDSPERLVSFSVTDDGIYTLGVPDGGGCGLCLRLDGKVLYADRNARVLSPLHEDCGKQCFSFWTCPEDSRGAPANPSPAQPRTFYMYCGGRLKEIVSTGGSAGRYGTSGCTCGCLLPVDGVKDVFAAEMHGNRPVCIYSQELYENRDRYSVYDGRYPNILQTYKYNRLSMCRIMRGRDRLFVYGELNYSYDRLKTPFVWTLDGVEHVTFNEYKQSYCTLVSGNDIYSFIGYQSYPPSVTLYRNGERMWTYSSGIGVPSSDAAVVHEGKVYLVFTDIRRQNIPCLAVDEDVTDYGFNGYFTGIYVCRSPRDRNDAGA</sequence>
<evidence type="ECO:0000313" key="2">
    <source>
        <dbReference type="EMBL" id="MBO8477315.1"/>
    </source>
</evidence>
<reference evidence="2" key="1">
    <citation type="submission" date="2020-10" db="EMBL/GenBank/DDBJ databases">
        <authorList>
            <person name="Gilroy R."/>
        </authorList>
    </citation>
    <scope>NUCLEOTIDE SEQUENCE</scope>
    <source>
        <strain evidence="2">2478</strain>
    </source>
</reference>
<dbReference type="PROSITE" id="PS51257">
    <property type="entry name" value="PROKAR_LIPOPROTEIN"/>
    <property type="match status" value="1"/>
</dbReference>
<feature type="signal peptide" evidence="1">
    <location>
        <begin position="1"/>
        <end position="17"/>
    </location>
</feature>
<feature type="chain" id="PRO_5038737871" description="DUF5050 domain-containing protein" evidence="1">
    <location>
        <begin position="18"/>
        <end position="456"/>
    </location>
</feature>
<dbReference type="Proteomes" id="UP000823771">
    <property type="component" value="Unassembled WGS sequence"/>
</dbReference>
<keyword evidence="1" id="KW-0732">Signal</keyword>
<organism evidence="2 3">
    <name type="scientific">Candidatus Cryptobacteroides excrementipullorum</name>
    <dbReference type="NCBI Taxonomy" id="2840761"/>
    <lineage>
        <taxon>Bacteria</taxon>
        <taxon>Pseudomonadati</taxon>
        <taxon>Bacteroidota</taxon>
        <taxon>Bacteroidia</taxon>
        <taxon>Bacteroidales</taxon>
        <taxon>Candidatus Cryptobacteroides</taxon>
    </lineage>
</organism>
<comment type="caution">
    <text evidence="2">The sequence shown here is derived from an EMBL/GenBank/DDBJ whole genome shotgun (WGS) entry which is preliminary data.</text>
</comment>
<reference evidence="2" key="2">
    <citation type="journal article" date="2021" name="PeerJ">
        <title>Extensive microbial diversity within the chicken gut microbiome revealed by metagenomics and culture.</title>
        <authorList>
            <person name="Gilroy R."/>
            <person name="Ravi A."/>
            <person name="Getino M."/>
            <person name="Pursley I."/>
            <person name="Horton D.L."/>
            <person name="Alikhan N.F."/>
            <person name="Baker D."/>
            <person name="Gharbi K."/>
            <person name="Hall N."/>
            <person name="Watson M."/>
            <person name="Adriaenssens E.M."/>
            <person name="Foster-Nyarko E."/>
            <person name="Jarju S."/>
            <person name="Secka A."/>
            <person name="Antonio M."/>
            <person name="Oren A."/>
            <person name="Chaudhuri R.R."/>
            <person name="La Ragione R."/>
            <person name="Hildebrand F."/>
            <person name="Pallen M.J."/>
        </authorList>
    </citation>
    <scope>NUCLEOTIDE SEQUENCE</scope>
    <source>
        <strain evidence="2">2478</strain>
    </source>
</reference>